<evidence type="ECO:0008006" key="4">
    <source>
        <dbReference type="Google" id="ProtNLM"/>
    </source>
</evidence>
<proteinExistence type="predicted"/>
<organism evidence="2 3">
    <name type="scientific">Ranatra chinensis</name>
    <dbReference type="NCBI Taxonomy" id="642074"/>
    <lineage>
        <taxon>Eukaryota</taxon>
        <taxon>Metazoa</taxon>
        <taxon>Ecdysozoa</taxon>
        <taxon>Arthropoda</taxon>
        <taxon>Hexapoda</taxon>
        <taxon>Insecta</taxon>
        <taxon>Pterygota</taxon>
        <taxon>Neoptera</taxon>
        <taxon>Paraneoptera</taxon>
        <taxon>Hemiptera</taxon>
        <taxon>Heteroptera</taxon>
        <taxon>Panheteroptera</taxon>
        <taxon>Nepomorpha</taxon>
        <taxon>Nepidae</taxon>
        <taxon>Ranatrinae</taxon>
        <taxon>Ranatra</taxon>
    </lineage>
</organism>
<dbReference type="PROSITE" id="PS51257">
    <property type="entry name" value="PROKAR_LIPOPROTEIN"/>
    <property type="match status" value="1"/>
</dbReference>
<sequence>MWARLVLLVCVWCAAGGCVGAEDVSDAFDEAAEDLRWLLEPKRVVTIPAGTRGYLTCGRGTLGLLDTLVRKGPLTLAGPSTSANLTAVTLTGSFGFKSLYLQWDRCAVSTASKEFLAQPVNITVGDNSFTVQVTIVHRLSEGGDEEGCEVHVDKVAVDRLRAVKVTTSKGVWHLLEDRLIGWALRLLETTLGPSLVRTVVQRINTALGDRDVCSPFKPF</sequence>
<reference evidence="2 3" key="1">
    <citation type="submission" date="2024-07" db="EMBL/GenBank/DDBJ databases">
        <title>Chromosome-level genome assembly of the water stick insect Ranatra chinensis (Heteroptera: Nepidae).</title>
        <authorList>
            <person name="Liu X."/>
        </authorList>
    </citation>
    <scope>NUCLEOTIDE SEQUENCE [LARGE SCALE GENOMIC DNA]</scope>
    <source>
        <strain evidence="2">Cailab_2021Rc</strain>
        <tissue evidence="2">Muscle</tissue>
    </source>
</reference>
<evidence type="ECO:0000313" key="3">
    <source>
        <dbReference type="Proteomes" id="UP001558652"/>
    </source>
</evidence>
<evidence type="ECO:0000256" key="1">
    <source>
        <dbReference type="SAM" id="SignalP"/>
    </source>
</evidence>
<accession>A0ABD0YB34</accession>
<keyword evidence="3" id="KW-1185">Reference proteome</keyword>
<gene>
    <name evidence="2" type="ORF">AAG570_002039</name>
</gene>
<dbReference type="EMBL" id="JBFDAA010000011">
    <property type="protein sequence ID" value="KAL1124269.1"/>
    <property type="molecule type" value="Genomic_DNA"/>
</dbReference>
<keyword evidence="1" id="KW-0732">Signal</keyword>
<feature type="signal peptide" evidence="1">
    <location>
        <begin position="1"/>
        <end position="21"/>
    </location>
</feature>
<evidence type="ECO:0000313" key="2">
    <source>
        <dbReference type="EMBL" id="KAL1124269.1"/>
    </source>
</evidence>
<protein>
    <recommendedName>
        <fullName evidence="4">Secreted protein</fullName>
    </recommendedName>
</protein>
<dbReference type="Proteomes" id="UP001558652">
    <property type="component" value="Unassembled WGS sequence"/>
</dbReference>
<dbReference type="AlphaFoldDB" id="A0ABD0YB34"/>
<name>A0ABD0YB34_9HEMI</name>
<feature type="chain" id="PRO_5044838431" description="Secreted protein" evidence="1">
    <location>
        <begin position="22"/>
        <end position="219"/>
    </location>
</feature>
<comment type="caution">
    <text evidence="2">The sequence shown here is derived from an EMBL/GenBank/DDBJ whole genome shotgun (WGS) entry which is preliminary data.</text>
</comment>